<reference evidence="8" key="2">
    <citation type="submission" date="2018-11" db="EMBL/GenBank/DDBJ databases">
        <authorList>
            <consortium name="Pathogen Informatics"/>
        </authorList>
    </citation>
    <scope>NUCLEOTIDE SEQUENCE [LARGE SCALE GENOMIC DNA]</scope>
</reference>
<evidence type="ECO:0000256" key="3">
    <source>
        <dbReference type="ARBA" id="ARBA00022989"/>
    </source>
</evidence>
<dbReference type="PANTHER" id="PTHR23360">
    <property type="entry name" value="G-PROTEIN COUPLED RECEPTORS FAMILY 1 PROFILE DOMAIN-CONTAINING PROTEIN-RELATED"/>
    <property type="match status" value="1"/>
</dbReference>
<feature type="transmembrane region" description="Helical" evidence="5">
    <location>
        <begin position="12"/>
        <end position="35"/>
    </location>
</feature>
<dbReference type="InterPro" id="IPR047130">
    <property type="entry name" value="7TM_GPCR_Srsx_nematod"/>
</dbReference>
<evidence type="ECO:0000256" key="5">
    <source>
        <dbReference type="SAM" id="Phobius"/>
    </source>
</evidence>
<evidence type="ECO:0000313" key="9">
    <source>
        <dbReference type="Proteomes" id="UP000031036"/>
    </source>
</evidence>
<sequence length="324" mass="36703">MDGSLENFNFTIRTYGCTVVGVLLIAINLPVLSIIIANDRLRKKYRIIAFLLLSNAVTGLLAALSGLARFRYYCQEKGQYKVSSVTCFYESVSVWLIWINLQNGANLLITSIDRLIVVTFPGFYYKNANRLTNWLIVCSFGSTTIIMASSVLSEITSSSRQISALCKEQELFSVGKYNFIEIMRAFFAIAGIMIMVGVLVIMKKRKTMMHVVFTSRTTAAAFVNNQKQYTITVLLSSTFTFFLFVLPTVYQLLLQFQDFRMISHLKLYAVFLSYLNAFNVAAVTVFRQKDVKFRRICQTSSPTVPVSRDPRVPLATKLTKVTQK</sequence>
<dbReference type="InterPro" id="IPR017452">
    <property type="entry name" value="GPCR_Rhodpsn_7TM"/>
</dbReference>
<gene>
    <name evidence="7" type="ORF">Tcan_16759</name>
    <name evidence="8" type="ORF">TCNE_LOCUS8689</name>
</gene>
<dbReference type="OrthoDB" id="5858893at2759"/>
<keyword evidence="2 5" id="KW-0812">Transmembrane</keyword>
<keyword evidence="4 5" id="KW-0472">Membrane</keyword>
<dbReference type="Gene3D" id="1.20.1070.10">
    <property type="entry name" value="Rhodopsin 7-helix transmembrane proteins"/>
    <property type="match status" value="1"/>
</dbReference>
<evidence type="ECO:0000256" key="1">
    <source>
        <dbReference type="ARBA" id="ARBA00004370"/>
    </source>
</evidence>
<comment type="subcellular location">
    <subcellularLocation>
        <location evidence="1">Membrane</location>
    </subcellularLocation>
</comment>
<feature type="transmembrane region" description="Helical" evidence="5">
    <location>
        <begin position="131"/>
        <end position="152"/>
    </location>
</feature>
<evidence type="ECO:0000256" key="4">
    <source>
        <dbReference type="ARBA" id="ARBA00023136"/>
    </source>
</evidence>
<keyword evidence="9" id="KW-1185">Reference proteome</keyword>
<feature type="transmembrane region" description="Helical" evidence="5">
    <location>
        <begin position="105"/>
        <end position="124"/>
    </location>
</feature>
<feature type="transmembrane region" description="Helical" evidence="5">
    <location>
        <begin position="265"/>
        <end position="286"/>
    </location>
</feature>
<feature type="transmembrane region" description="Helical" evidence="5">
    <location>
        <begin position="182"/>
        <end position="202"/>
    </location>
</feature>
<reference evidence="7 9" key="1">
    <citation type="submission" date="2014-11" db="EMBL/GenBank/DDBJ databases">
        <title>Genetic blueprint of the zoonotic pathogen Toxocara canis.</title>
        <authorList>
            <person name="Zhu X.-Q."/>
            <person name="Korhonen P.K."/>
            <person name="Cai H."/>
            <person name="Young N.D."/>
            <person name="Nejsum P."/>
            <person name="von Samson-Himmelstjerna G."/>
            <person name="Boag P.R."/>
            <person name="Tan P."/>
            <person name="Li Q."/>
            <person name="Min J."/>
            <person name="Yang Y."/>
            <person name="Wang X."/>
            <person name="Fang X."/>
            <person name="Hall R.S."/>
            <person name="Hofmann A."/>
            <person name="Sternberg P.W."/>
            <person name="Jex A.R."/>
            <person name="Gasser R.B."/>
        </authorList>
    </citation>
    <scope>NUCLEOTIDE SEQUENCE [LARGE SCALE GENOMIC DNA]</scope>
    <source>
        <strain evidence="7">PN_DK_2014</strain>
    </source>
</reference>
<proteinExistence type="predicted"/>
<dbReference type="OMA" id="CNRDLTH"/>
<evidence type="ECO:0000313" key="7">
    <source>
        <dbReference type="EMBL" id="KHN85969.1"/>
    </source>
</evidence>
<dbReference type="GO" id="GO:0016020">
    <property type="term" value="C:membrane"/>
    <property type="evidence" value="ECO:0007669"/>
    <property type="project" value="UniProtKB-SubCell"/>
</dbReference>
<feature type="transmembrane region" description="Helical" evidence="5">
    <location>
        <begin position="47"/>
        <end position="68"/>
    </location>
</feature>
<dbReference type="EMBL" id="JPKZ01000683">
    <property type="protein sequence ID" value="KHN85969.1"/>
    <property type="molecule type" value="Genomic_DNA"/>
</dbReference>
<accession>A0A0B2VX15</accession>
<evidence type="ECO:0000259" key="6">
    <source>
        <dbReference type="PROSITE" id="PS50262"/>
    </source>
</evidence>
<dbReference type="AlphaFoldDB" id="A0A0B2VX15"/>
<keyword evidence="3 5" id="KW-1133">Transmembrane helix</keyword>
<dbReference type="PANTHER" id="PTHR23360:SF26">
    <property type="entry name" value="G-PROTEIN COUPLED RECEPTORS FAMILY 1 PROFILE DOMAIN-CONTAINING PROTEIN"/>
    <property type="match status" value="1"/>
</dbReference>
<dbReference type="Proteomes" id="UP000031036">
    <property type="component" value="Unassembled WGS sequence"/>
</dbReference>
<protein>
    <recommendedName>
        <fullName evidence="6">G-protein coupled receptors family 1 profile domain-containing protein</fullName>
    </recommendedName>
</protein>
<dbReference type="EMBL" id="UYWY01019973">
    <property type="protein sequence ID" value="VDM40010.1"/>
    <property type="molecule type" value="Genomic_DNA"/>
</dbReference>
<feature type="domain" description="G-protein coupled receptors family 1 profile" evidence="6">
    <location>
        <begin position="27"/>
        <end position="284"/>
    </location>
</feature>
<feature type="transmembrane region" description="Helical" evidence="5">
    <location>
        <begin position="231"/>
        <end position="253"/>
    </location>
</feature>
<evidence type="ECO:0000256" key="2">
    <source>
        <dbReference type="ARBA" id="ARBA00022692"/>
    </source>
</evidence>
<dbReference type="SUPFAM" id="SSF81321">
    <property type="entry name" value="Family A G protein-coupled receptor-like"/>
    <property type="match status" value="1"/>
</dbReference>
<organism evidence="7 9">
    <name type="scientific">Toxocara canis</name>
    <name type="common">Canine roundworm</name>
    <dbReference type="NCBI Taxonomy" id="6265"/>
    <lineage>
        <taxon>Eukaryota</taxon>
        <taxon>Metazoa</taxon>
        <taxon>Ecdysozoa</taxon>
        <taxon>Nematoda</taxon>
        <taxon>Chromadorea</taxon>
        <taxon>Rhabditida</taxon>
        <taxon>Spirurina</taxon>
        <taxon>Ascaridomorpha</taxon>
        <taxon>Ascaridoidea</taxon>
        <taxon>Toxocaridae</taxon>
        <taxon>Toxocara</taxon>
    </lineage>
</organism>
<dbReference type="PROSITE" id="PS50262">
    <property type="entry name" value="G_PROTEIN_RECEP_F1_2"/>
    <property type="match status" value="1"/>
</dbReference>
<name>A0A0B2VX15_TOXCA</name>
<evidence type="ECO:0000313" key="8">
    <source>
        <dbReference type="EMBL" id="VDM40010.1"/>
    </source>
</evidence>